<evidence type="ECO:0008006" key="3">
    <source>
        <dbReference type="Google" id="ProtNLM"/>
    </source>
</evidence>
<evidence type="ECO:0000313" key="1">
    <source>
        <dbReference type="EMBL" id="CAA9202030.1"/>
    </source>
</evidence>
<organism evidence="1 2">
    <name type="scientific">Flavobacterium collinsii</name>
    <dbReference type="NCBI Taxonomy" id="1114861"/>
    <lineage>
        <taxon>Bacteria</taxon>
        <taxon>Pseudomonadati</taxon>
        <taxon>Bacteroidota</taxon>
        <taxon>Flavobacteriia</taxon>
        <taxon>Flavobacteriales</taxon>
        <taxon>Flavobacteriaceae</taxon>
        <taxon>Flavobacterium</taxon>
    </lineage>
</organism>
<evidence type="ECO:0000313" key="2">
    <source>
        <dbReference type="Proteomes" id="UP000474567"/>
    </source>
</evidence>
<dbReference type="Pfam" id="PF05096">
    <property type="entry name" value="Glu_cyclase_2"/>
    <property type="match status" value="1"/>
</dbReference>
<name>A0ABM8KNU1_9FLAO</name>
<dbReference type="RefSeq" id="WP_173967885.1">
    <property type="nucleotide sequence ID" value="NZ_CADCST010000125.1"/>
</dbReference>
<sequence>MVFRCKIFFILFVSFFLNSCKKNEFNQKNKIEEDKNQYTLINTYAHDMNSFTEGLFIDNEVIYESTGSPENLPSTKSVFGVLDLKSGAINIKSELDRNIFFGEGITKCGNKIYQLTYKNKTGFIYDGKNYKKIGSFQFENIEGWGLTNIGNESLIMSDGTNVLTFMDPKNLKVIRRLEIFENKLPISNLNELEYVKGFVYANIYTTNKIVKIDAKTGNIVQTLDLTTLYQEAKNRFSGSLEMNGIAYNDKKNTFFITGKLWPCIFEIQFIK</sequence>
<protein>
    <recommendedName>
        <fullName evidence="3">Glutamine cyclotransferase</fullName>
    </recommendedName>
</protein>
<dbReference type="Proteomes" id="UP000474567">
    <property type="component" value="Unassembled WGS sequence"/>
</dbReference>
<gene>
    <name evidence="1" type="ORF">FLACOL7796_04055</name>
</gene>
<dbReference type="EMBL" id="CADCST010000125">
    <property type="protein sequence ID" value="CAA9202030.1"/>
    <property type="molecule type" value="Genomic_DNA"/>
</dbReference>
<proteinExistence type="predicted"/>
<keyword evidence="2" id="KW-1185">Reference proteome</keyword>
<dbReference type="SUPFAM" id="SSF50969">
    <property type="entry name" value="YVTN repeat-like/Quinoprotein amine dehydrogenase"/>
    <property type="match status" value="1"/>
</dbReference>
<reference evidence="1 2" key="1">
    <citation type="submission" date="2020-02" db="EMBL/GenBank/DDBJ databases">
        <authorList>
            <person name="Criscuolo A."/>
        </authorList>
    </citation>
    <scope>NUCLEOTIDE SEQUENCE [LARGE SCALE GENOMIC DNA]</scope>
    <source>
        <strain evidence="1">CECT7796</strain>
    </source>
</reference>
<dbReference type="PANTHER" id="PTHR31270:SF1">
    <property type="entry name" value="GLUTAMINYL-PEPTIDE CYCLOTRANSFERASE"/>
    <property type="match status" value="1"/>
</dbReference>
<dbReference type="InterPro" id="IPR011044">
    <property type="entry name" value="Quino_amine_DH_bsu"/>
</dbReference>
<dbReference type="InterPro" id="IPR007788">
    <property type="entry name" value="QCT"/>
</dbReference>
<accession>A0ABM8KNU1</accession>
<dbReference type="PANTHER" id="PTHR31270">
    <property type="entry name" value="GLUTAMINYL-PEPTIDE CYCLOTRANSFERASE"/>
    <property type="match status" value="1"/>
</dbReference>
<comment type="caution">
    <text evidence="1">The sequence shown here is derived from an EMBL/GenBank/DDBJ whole genome shotgun (WGS) entry which is preliminary data.</text>
</comment>